<feature type="transmembrane region" description="Helical" evidence="1">
    <location>
        <begin position="27"/>
        <end position="45"/>
    </location>
</feature>
<accession>A0A6P0HAM9</accession>
<keyword evidence="1" id="KW-0472">Membrane</keyword>
<evidence type="ECO:0000313" key="2">
    <source>
        <dbReference type="EMBL" id="NEN51064.1"/>
    </source>
</evidence>
<comment type="caution">
    <text evidence="2">The sequence shown here is derived from an EMBL/GenBank/DDBJ whole genome shotgun (WGS) entry which is preliminary data.</text>
</comment>
<evidence type="ECO:0000313" key="3">
    <source>
        <dbReference type="Proteomes" id="UP000471152"/>
    </source>
</evidence>
<dbReference type="InterPro" id="IPR025324">
    <property type="entry name" value="DUF4230"/>
</dbReference>
<evidence type="ECO:0000256" key="1">
    <source>
        <dbReference type="SAM" id="Phobius"/>
    </source>
</evidence>
<reference evidence="2 3" key="1">
    <citation type="submission" date="2020-02" db="EMBL/GenBank/DDBJ databases">
        <title>The WGS of Modestobacter muralis DSM 100205.</title>
        <authorList>
            <person name="Jiang Z."/>
        </authorList>
    </citation>
    <scope>NUCLEOTIDE SEQUENCE [LARGE SCALE GENOMIC DNA]</scope>
    <source>
        <strain evidence="2 3">DSM 100205</strain>
    </source>
</reference>
<sequence>MPTLLQHPDTSAATVVTRRPRRLRRRLVAAGIGAAVAVPLVGVAWDRVTGWSPLEQEVVDRSTPPLLLALDDLAEYHAATGTFQVVIDQERDTPYVPSVISGERTSLLATGSVDAYVDLTDLGPERVQLSADGTSATISLPAPRLDEPTVDPAQSRVLDRDRGLLDRVGDAVVDEPVDDTALYAAAGERLAAAAAASDLRARAEENTRELLTGLGSSFGVPDVTVTFAPTADAQG</sequence>
<protein>
    <submittedName>
        <fullName evidence="2">DUF4230 domain-containing protein</fullName>
    </submittedName>
</protein>
<keyword evidence="1" id="KW-1133">Transmembrane helix</keyword>
<keyword evidence="1" id="KW-0812">Transmembrane</keyword>
<dbReference type="Proteomes" id="UP000471152">
    <property type="component" value="Unassembled WGS sequence"/>
</dbReference>
<name>A0A6P0HAM9_9ACTN</name>
<dbReference type="EMBL" id="JAAGWB010000018">
    <property type="protein sequence ID" value="NEN51064.1"/>
    <property type="molecule type" value="Genomic_DNA"/>
</dbReference>
<gene>
    <name evidence="2" type="ORF">G3R41_08935</name>
</gene>
<dbReference type="RefSeq" id="WP_163610759.1">
    <property type="nucleotide sequence ID" value="NZ_JAAGWB010000018.1"/>
</dbReference>
<dbReference type="AlphaFoldDB" id="A0A6P0HAM9"/>
<proteinExistence type="predicted"/>
<organism evidence="2 3">
    <name type="scientific">Modestobacter muralis</name>
    <dbReference type="NCBI Taxonomy" id="1608614"/>
    <lineage>
        <taxon>Bacteria</taxon>
        <taxon>Bacillati</taxon>
        <taxon>Actinomycetota</taxon>
        <taxon>Actinomycetes</taxon>
        <taxon>Geodermatophilales</taxon>
        <taxon>Geodermatophilaceae</taxon>
        <taxon>Modestobacter</taxon>
    </lineage>
</organism>
<dbReference type="Pfam" id="PF14014">
    <property type="entry name" value="DUF4230"/>
    <property type="match status" value="1"/>
</dbReference>